<dbReference type="AlphaFoldDB" id="A0A6C7E3L1"/>
<dbReference type="Proteomes" id="UP000011863">
    <property type="component" value="Chromosome"/>
</dbReference>
<evidence type="ECO:0000259" key="1">
    <source>
        <dbReference type="Pfam" id="PF13454"/>
    </source>
</evidence>
<evidence type="ECO:0000313" key="3">
    <source>
        <dbReference type="Proteomes" id="UP000011863"/>
    </source>
</evidence>
<dbReference type="InterPro" id="IPR036188">
    <property type="entry name" value="FAD/NAD-bd_sf"/>
</dbReference>
<gene>
    <name evidence="2" type="ORF">YM304_22200</name>
</gene>
<dbReference type="EMBL" id="AP012057">
    <property type="protein sequence ID" value="BAN02534.1"/>
    <property type="molecule type" value="Genomic_DNA"/>
</dbReference>
<accession>A0A6C7E3L1</accession>
<dbReference type="PANTHER" id="PTHR40254">
    <property type="entry name" value="BLR0577 PROTEIN"/>
    <property type="match status" value="1"/>
</dbReference>
<dbReference type="InterPro" id="IPR052189">
    <property type="entry name" value="L-asp_N-monooxygenase_NS-form"/>
</dbReference>
<dbReference type="Gene3D" id="3.50.50.60">
    <property type="entry name" value="FAD/NAD(P)-binding domain"/>
    <property type="match status" value="1"/>
</dbReference>
<name>A0A6C7E3L1_ILUCY</name>
<sequence>MVEQPGRRSTVAAVNLGLYTFGIVGMGPRGSYALECLLASLADSPHLSRVRLVLFDDASHVGAGPVYDLDQPESNWINISERALELDGRPALDIDGVHVDAFPSYHEWVGLPHDEWPADLADSFPPRAQLGSYLHARAQSLIGPLVQAGVATFVEDRVQHVSRLDGRWCLRDTRGREWSADEVLLTVGHQPTATDDQIIAWRETVGPDAKAVLYSEPYPIEPIVDHARMLDGDITVAIRGYGLAMMDVVRGLALEFGEFVRPNDDEGELVYDQTRGGRLQLVPFSLDGLPMGPKPRTPADDARFAPTDEELTLLGDTLGDRDAQARATSDEFLIDAIVPIAARVFSDLPDRHEAAPSSIDDVESLLGTWLRDADTEHPALGDAAHPPESVLRELVAMAVGEASITLDYCLGQVWRQCHPTIYSSLSHNVLSADALAATISLDERIKRYSFGPPVESLRQLCALASAGVLRLEFVDDPEIECTTAGWTLSSNGTTVTAEAMVDSVLDAPRLETVVAPVITDLLSESVIRPVHDELGIATDDDATVRSLQPEASRTLSVLGRLAKGTVVGVDAILECFGDRPRAWADGARSRLLDSTT</sequence>
<dbReference type="SUPFAM" id="SSF51905">
    <property type="entry name" value="FAD/NAD(P)-binding domain"/>
    <property type="match status" value="1"/>
</dbReference>
<dbReference type="KEGG" id="aym:YM304_22200"/>
<reference evidence="2 3" key="1">
    <citation type="journal article" date="2013" name="Int. J. Syst. Evol. Microbiol.">
        <title>Ilumatobacter nonamiense sp. nov. and Ilumatobacter coccineum sp. nov., isolated from seashore sand.</title>
        <authorList>
            <person name="Matsumoto A."/>
            <person name="Kasai H."/>
            <person name="Matsuo Y."/>
            <person name="Shizuri Y."/>
            <person name="Ichikawa N."/>
            <person name="Fujita N."/>
            <person name="Omura S."/>
            <person name="Takahashi Y."/>
        </authorList>
    </citation>
    <scope>NUCLEOTIDE SEQUENCE [LARGE SCALE GENOMIC DNA]</scope>
    <source>
        <strain evidence="3">NBRC 103263 / KCTC 29153 / YM16-304</strain>
    </source>
</reference>
<dbReference type="Pfam" id="PF13454">
    <property type="entry name" value="NAD_binding_9"/>
    <property type="match status" value="1"/>
</dbReference>
<dbReference type="PANTHER" id="PTHR40254:SF1">
    <property type="entry name" value="BLR0577 PROTEIN"/>
    <property type="match status" value="1"/>
</dbReference>
<keyword evidence="3" id="KW-1185">Reference proteome</keyword>
<proteinExistence type="predicted"/>
<evidence type="ECO:0000313" key="2">
    <source>
        <dbReference type="EMBL" id="BAN02534.1"/>
    </source>
</evidence>
<protein>
    <recommendedName>
        <fullName evidence="1">FAD-dependent urate hydroxylase HpyO/Asp monooxygenase CreE-like FAD/NAD(P)-binding domain-containing protein</fullName>
    </recommendedName>
</protein>
<dbReference type="InterPro" id="IPR038732">
    <property type="entry name" value="HpyO/CreE_NAD-binding"/>
</dbReference>
<feature type="domain" description="FAD-dependent urate hydroxylase HpyO/Asp monooxygenase CreE-like FAD/NAD(P)-binding" evidence="1">
    <location>
        <begin position="23"/>
        <end position="190"/>
    </location>
</feature>
<organism evidence="2 3">
    <name type="scientific">Ilumatobacter coccineus (strain NBRC 103263 / KCTC 29153 / YM16-304)</name>
    <dbReference type="NCBI Taxonomy" id="1313172"/>
    <lineage>
        <taxon>Bacteria</taxon>
        <taxon>Bacillati</taxon>
        <taxon>Actinomycetota</taxon>
        <taxon>Acidimicrobiia</taxon>
        <taxon>Acidimicrobiales</taxon>
        <taxon>Ilumatobacteraceae</taxon>
        <taxon>Ilumatobacter</taxon>
    </lineage>
</organism>